<evidence type="ECO:0000313" key="2">
    <source>
        <dbReference type="EMBL" id="CAD7568829.1"/>
    </source>
</evidence>
<protein>
    <submittedName>
        <fullName evidence="2">(California timema) hypothetical protein</fullName>
    </submittedName>
</protein>
<dbReference type="EMBL" id="OE179443">
    <property type="protein sequence ID" value="CAD7568829.1"/>
    <property type="molecule type" value="Genomic_DNA"/>
</dbReference>
<feature type="transmembrane region" description="Helical" evidence="1">
    <location>
        <begin position="16"/>
        <end position="33"/>
    </location>
</feature>
<dbReference type="AlphaFoldDB" id="A0A7R9IXK3"/>
<organism evidence="2">
    <name type="scientific">Timema californicum</name>
    <name type="common">California timema</name>
    <name type="synonym">Walking stick</name>
    <dbReference type="NCBI Taxonomy" id="61474"/>
    <lineage>
        <taxon>Eukaryota</taxon>
        <taxon>Metazoa</taxon>
        <taxon>Ecdysozoa</taxon>
        <taxon>Arthropoda</taxon>
        <taxon>Hexapoda</taxon>
        <taxon>Insecta</taxon>
        <taxon>Pterygota</taxon>
        <taxon>Neoptera</taxon>
        <taxon>Polyneoptera</taxon>
        <taxon>Phasmatodea</taxon>
        <taxon>Timematodea</taxon>
        <taxon>Timematoidea</taxon>
        <taxon>Timematidae</taxon>
        <taxon>Timema</taxon>
    </lineage>
</organism>
<accession>A0A7R9IXK3</accession>
<keyword evidence="1" id="KW-1133">Transmembrane helix</keyword>
<gene>
    <name evidence="2" type="ORF">TCMB3V08_LOCUS1582</name>
</gene>
<name>A0A7R9IXK3_TIMCA</name>
<keyword evidence="1" id="KW-0812">Transmembrane</keyword>
<keyword evidence="1" id="KW-0472">Membrane</keyword>
<sequence>MEILNMKSNTRRYQRSVYTFWMGVTFCMLLYGPDQHFQENIATTTTKFESLENQYNVKVHQAEADADITIINVALDKPKWDLHVVVGQDTDILRNAGDRDAGERMPGAGLRTSATSCLAQNGWGASGGVDVGTPVATLLIRL</sequence>
<reference evidence="2" key="1">
    <citation type="submission" date="2020-11" db="EMBL/GenBank/DDBJ databases">
        <authorList>
            <person name="Tran Van P."/>
        </authorList>
    </citation>
    <scope>NUCLEOTIDE SEQUENCE</scope>
</reference>
<proteinExistence type="predicted"/>
<evidence type="ECO:0000256" key="1">
    <source>
        <dbReference type="SAM" id="Phobius"/>
    </source>
</evidence>